<accession>A0AAV7PQ30</accession>
<keyword evidence="3" id="KW-1185">Reference proteome</keyword>
<protein>
    <submittedName>
        <fullName evidence="2">Uncharacterized protein</fullName>
    </submittedName>
</protein>
<sequence>MAGKSQTPYYEEKEEEPRWPPSRTLESGAPTRAWPIDPGGRPRTGSLNNGDPCRPPGRPWCRGAAESLLNLMKPRRPDRGTPAA</sequence>
<evidence type="ECO:0000313" key="2">
    <source>
        <dbReference type="EMBL" id="KAJ1127580.1"/>
    </source>
</evidence>
<feature type="region of interest" description="Disordered" evidence="1">
    <location>
        <begin position="1"/>
        <end position="59"/>
    </location>
</feature>
<dbReference type="Proteomes" id="UP001066276">
    <property type="component" value="Chromosome 7"/>
</dbReference>
<proteinExistence type="predicted"/>
<evidence type="ECO:0000313" key="3">
    <source>
        <dbReference type="Proteomes" id="UP001066276"/>
    </source>
</evidence>
<reference evidence="2" key="1">
    <citation type="journal article" date="2022" name="bioRxiv">
        <title>Sequencing and chromosome-scale assembly of the giantPleurodeles waltlgenome.</title>
        <authorList>
            <person name="Brown T."/>
            <person name="Elewa A."/>
            <person name="Iarovenko S."/>
            <person name="Subramanian E."/>
            <person name="Araus A.J."/>
            <person name="Petzold A."/>
            <person name="Susuki M."/>
            <person name="Suzuki K.-i.T."/>
            <person name="Hayashi T."/>
            <person name="Toyoda A."/>
            <person name="Oliveira C."/>
            <person name="Osipova E."/>
            <person name="Leigh N.D."/>
            <person name="Simon A."/>
            <person name="Yun M.H."/>
        </authorList>
    </citation>
    <scope>NUCLEOTIDE SEQUENCE</scope>
    <source>
        <strain evidence="2">20211129_DDA</strain>
        <tissue evidence="2">Liver</tissue>
    </source>
</reference>
<evidence type="ECO:0000256" key="1">
    <source>
        <dbReference type="SAM" id="MobiDB-lite"/>
    </source>
</evidence>
<dbReference type="AlphaFoldDB" id="A0AAV7PQ30"/>
<dbReference type="EMBL" id="JANPWB010000011">
    <property type="protein sequence ID" value="KAJ1127580.1"/>
    <property type="molecule type" value="Genomic_DNA"/>
</dbReference>
<organism evidence="2 3">
    <name type="scientific">Pleurodeles waltl</name>
    <name type="common">Iberian ribbed newt</name>
    <dbReference type="NCBI Taxonomy" id="8319"/>
    <lineage>
        <taxon>Eukaryota</taxon>
        <taxon>Metazoa</taxon>
        <taxon>Chordata</taxon>
        <taxon>Craniata</taxon>
        <taxon>Vertebrata</taxon>
        <taxon>Euteleostomi</taxon>
        <taxon>Amphibia</taxon>
        <taxon>Batrachia</taxon>
        <taxon>Caudata</taxon>
        <taxon>Salamandroidea</taxon>
        <taxon>Salamandridae</taxon>
        <taxon>Pleurodelinae</taxon>
        <taxon>Pleurodeles</taxon>
    </lineage>
</organism>
<name>A0AAV7PQ30_PLEWA</name>
<gene>
    <name evidence="2" type="ORF">NDU88_005978</name>
</gene>
<comment type="caution">
    <text evidence="2">The sequence shown here is derived from an EMBL/GenBank/DDBJ whole genome shotgun (WGS) entry which is preliminary data.</text>
</comment>